<dbReference type="Proteomes" id="UP000053989">
    <property type="component" value="Unassembled WGS sequence"/>
</dbReference>
<reference evidence="1 2" key="1">
    <citation type="submission" date="2014-04" db="EMBL/GenBank/DDBJ databases">
        <authorList>
            <consortium name="DOE Joint Genome Institute"/>
            <person name="Kuo A."/>
            <person name="Kohler A."/>
            <person name="Nagy L.G."/>
            <person name="Floudas D."/>
            <person name="Copeland A."/>
            <person name="Barry K.W."/>
            <person name="Cichocki N."/>
            <person name="Veneault-Fourrey C."/>
            <person name="LaButti K."/>
            <person name="Lindquist E.A."/>
            <person name="Lipzen A."/>
            <person name="Lundell T."/>
            <person name="Morin E."/>
            <person name="Murat C."/>
            <person name="Sun H."/>
            <person name="Tunlid A."/>
            <person name="Henrissat B."/>
            <person name="Grigoriev I.V."/>
            <person name="Hibbett D.S."/>
            <person name="Martin F."/>
            <person name="Nordberg H.P."/>
            <person name="Cantor M.N."/>
            <person name="Hua S.X."/>
        </authorList>
    </citation>
    <scope>NUCLEOTIDE SEQUENCE [LARGE SCALE GENOMIC DNA]</scope>
    <source>
        <strain evidence="1 2">Foug A</strain>
    </source>
</reference>
<evidence type="ECO:0008006" key="3">
    <source>
        <dbReference type="Google" id="ProtNLM"/>
    </source>
</evidence>
<protein>
    <recommendedName>
        <fullName evidence="3">Carbohydrate-binding module family 13 protein</fullName>
    </recommendedName>
</protein>
<gene>
    <name evidence="1" type="ORF">SCLCIDRAFT_572429</name>
</gene>
<sequence>MNDIHNLSSGEFYIFSDVSGRPIDLCRIPPAPREPVIVGEERLGFRFITAGENTYEIWTGDRHIRSVGDHIYGSLERIVPQKWVIIARASGDYTIETQDRRAWSDPGGNPGCEHKLYLHSVWQPISPQQTFKIRPAVD</sequence>
<dbReference type="HOGENOM" id="CLU_152731_0_0_1"/>
<reference evidence="2" key="2">
    <citation type="submission" date="2015-01" db="EMBL/GenBank/DDBJ databases">
        <title>Evolutionary Origins and Diversification of the Mycorrhizal Mutualists.</title>
        <authorList>
            <consortium name="DOE Joint Genome Institute"/>
            <consortium name="Mycorrhizal Genomics Consortium"/>
            <person name="Kohler A."/>
            <person name="Kuo A."/>
            <person name="Nagy L.G."/>
            <person name="Floudas D."/>
            <person name="Copeland A."/>
            <person name="Barry K.W."/>
            <person name="Cichocki N."/>
            <person name="Veneault-Fourrey C."/>
            <person name="LaButti K."/>
            <person name="Lindquist E.A."/>
            <person name="Lipzen A."/>
            <person name="Lundell T."/>
            <person name="Morin E."/>
            <person name="Murat C."/>
            <person name="Riley R."/>
            <person name="Ohm R."/>
            <person name="Sun H."/>
            <person name="Tunlid A."/>
            <person name="Henrissat B."/>
            <person name="Grigoriev I.V."/>
            <person name="Hibbett D.S."/>
            <person name="Martin F."/>
        </authorList>
    </citation>
    <scope>NUCLEOTIDE SEQUENCE [LARGE SCALE GENOMIC DNA]</scope>
    <source>
        <strain evidence="2">Foug A</strain>
    </source>
</reference>
<proteinExistence type="predicted"/>
<name>A0A0C2YR62_9AGAM</name>
<organism evidence="1 2">
    <name type="scientific">Scleroderma citrinum Foug A</name>
    <dbReference type="NCBI Taxonomy" id="1036808"/>
    <lineage>
        <taxon>Eukaryota</taxon>
        <taxon>Fungi</taxon>
        <taxon>Dikarya</taxon>
        <taxon>Basidiomycota</taxon>
        <taxon>Agaricomycotina</taxon>
        <taxon>Agaricomycetes</taxon>
        <taxon>Agaricomycetidae</taxon>
        <taxon>Boletales</taxon>
        <taxon>Sclerodermatineae</taxon>
        <taxon>Sclerodermataceae</taxon>
        <taxon>Scleroderma</taxon>
    </lineage>
</organism>
<dbReference type="AlphaFoldDB" id="A0A0C2YR62"/>
<dbReference type="Gene3D" id="2.80.10.50">
    <property type="match status" value="1"/>
</dbReference>
<keyword evidence="2" id="KW-1185">Reference proteome</keyword>
<dbReference type="InParanoid" id="A0A0C2YR62"/>
<accession>A0A0C2YR62</accession>
<evidence type="ECO:0000313" key="1">
    <source>
        <dbReference type="EMBL" id="KIM52228.1"/>
    </source>
</evidence>
<dbReference type="EMBL" id="KN822218">
    <property type="protein sequence ID" value="KIM52228.1"/>
    <property type="molecule type" value="Genomic_DNA"/>
</dbReference>
<evidence type="ECO:0000313" key="2">
    <source>
        <dbReference type="Proteomes" id="UP000053989"/>
    </source>
</evidence>